<dbReference type="Proteomes" id="UP001642520">
    <property type="component" value="Unassembled WGS sequence"/>
</dbReference>
<evidence type="ECO:0000313" key="1">
    <source>
        <dbReference type="EMBL" id="CAL7949872.1"/>
    </source>
</evidence>
<evidence type="ECO:0000313" key="2">
    <source>
        <dbReference type="Proteomes" id="UP001642520"/>
    </source>
</evidence>
<dbReference type="EMBL" id="CAXAJV020001300">
    <property type="protein sequence ID" value="CAL7949872.1"/>
    <property type="molecule type" value="Genomic_DNA"/>
</dbReference>
<name>A0ABP1P9J1_XYLVO</name>
<comment type="caution">
    <text evidence="1">The sequence shown here is derived from an EMBL/GenBank/DDBJ whole genome shotgun (WGS) entry which is preliminary data.</text>
</comment>
<sequence length="95" mass="11219">MKDWPAFNRVEIKHHQQWEHDQGTRCLCRSENPTMGTVSMEDCWMLEIQYTSETRIQPGTSLPEVCLDCPIHGDLSIFRVDWRQLEKLFATTSYD</sequence>
<proteinExistence type="predicted"/>
<keyword evidence="2" id="KW-1185">Reference proteome</keyword>
<accession>A0ABP1P9J1</accession>
<protein>
    <submittedName>
        <fullName evidence="1">Uncharacterized protein</fullName>
    </submittedName>
</protein>
<organism evidence="1 2">
    <name type="scientific">Xylocopa violacea</name>
    <name type="common">Violet carpenter bee</name>
    <name type="synonym">Apis violacea</name>
    <dbReference type="NCBI Taxonomy" id="135666"/>
    <lineage>
        <taxon>Eukaryota</taxon>
        <taxon>Metazoa</taxon>
        <taxon>Ecdysozoa</taxon>
        <taxon>Arthropoda</taxon>
        <taxon>Hexapoda</taxon>
        <taxon>Insecta</taxon>
        <taxon>Pterygota</taxon>
        <taxon>Neoptera</taxon>
        <taxon>Endopterygota</taxon>
        <taxon>Hymenoptera</taxon>
        <taxon>Apocrita</taxon>
        <taxon>Aculeata</taxon>
        <taxon>Apoidea</taxon>
        <taxon>Anthophila</taxon>
        <taxon>Apidae</taxon>
        <taxon>Xylocopa</taxon>
        <taxon>Xylocopa</taxon>
    </lineage>
</organism>
<reference evidence="1 2" key="1">
    <citation type="submission" date="2024-08" db="EMBL/GenBank/DDBJ databases">
        <authorList>
            <person name="Will J Nash"/>
            <person name="Angela Man"/>
            <person name="Seanna McTaggart"/>
            <person name="Kendall Baker"/>
            <person name="Tom Barker"/>
            <person name="Leah Catchpole"/>
            <person name="Alex Durrant"/>
            <person name="Karim Gharbi"/>
            <person name="Naomi Irish"/>
            <person name="Gemy Kaithakottil"/>
            <person name="Debby Ku"/>
            <person name="Aaliyah Providence"/>
            <person name="Felix Shaw"/>
            <person name="David Swarbreck"/>
            <person name="Chris Watkins"/>
            <person name="Ann M. McCartney"/>
            <person name="Giulio Formenti"/>
            <person name="Alice Mouton"/>
            <person name="Noel Vella"/>
            <person name="Bjorn M von Reumont"/>
            <person name="Adriana Vella"/>
            <person name="Wilfried Haerty"/>
        </authorList>
    </citation>
    <scope>NUCLEOTIDE SEQUENCE [LARGE SCALE GENOMIC DNA]</scope>
</reference>
<gene>
    <name evidence="1" type="ORF">XYLVIOL_LOCUS9639</name>
</gene>